<reference evidence="2 3" key="1">
    <citation type="submission" date="2016-07" db="EMBL/GenBank/DDBJ databases">
        <title>Pervasive Adenine N6-methylation of Active Genes in Fungi.</title>
        <authorList>
            <consortium name="DOE Joint Genome Institute"/>
            <person name="Mondo S.J."/>
            <person name="Dannebaum R.O."/>
            <person name="Kuo R.C."/>
            <person name="Labutti K."/>
            <person name="Haridas S."/>
            <person name="Kuo A."/>
            <person name="Salamov A."/>
            <person name="Ahrendt S.R."/>
            <person name="Lipzen A."/>
            <person name="Sullivan W."/>
            <person name="Andreopoulos W.B."/>
            <person name="Clum A."/>
            <person name="Lindquist E."/>
            <person name="Daum C."/>
            <person name="Ramamoorthy G.K."/>
            <person name="Gryganskyi A."/>
            <person name="Culley D."/>
            <person name="Magnuson J.K."/>
            <person name="James T.Y."/>
            <person name="O'Malley M.A."/>
            <person name="Stajich J.E."/>
            <person name="Spatafora J.W."/>
            <person name="Visel A."/>
            <person name="Grigoriev I.V."/>
        </authorList>
    </citation>
    <scope>NUCLEOTIDE SEQUENCE [LARGE SCALE GENOMIC DNA]</scope>
    <source>
        <strain evidence="2 3">PL171</strain>
    </source>
</reference>
<accession>A0A1Y2HVW3</accession>
<name>A0A1Y2HVW3_9FUNG</name>
<dbReference type="AlphaFoldDB" id="A0A1Y2HVW3"/>
<evidence type="ECO:0000313" key="3">
    <source>
        <dbReference type="Proteomes" id="UP000193411"/>
    </source>
</evidence>
<keyword evidence="1" id="KW-0812">Transmembrane</keyword>
<feature type="transmembrane region" description="Helical" evidence="1">
    <location>
        <begin position="79"/>
        <end position="96"/>
    </location>
</feature>
<sequence length="210" mass="23036">MTNAYHALHTYLLSVFRSSSPATSADPATVLQTLSDLFAFTITHALPAIAAFVGTLVSVLTDPDRLMLWLDFDYVRDHMATIAAIVMALVLVWVAWQAVWAVHRIMRVLVGMAVKLVVAGVLLAVVWNVYNSAAGGSQTYPASSSQPVGEYAYSQVGNQGARGFMDQVFSAAKTWSMHQSEQHRASGEYSYKWAGGKYRNRREADMDNGL</sequence>
<dbReference type="EMBL" id="MCFL01000011">
    <property type="protein sequence ID" value="ORZ37833.1"/>
    <property type="molecule type" value="Genomic_DNA"/>
</dbReference>
<feature type="transmembrane region" description="Helical" evidence="1">
    <location>
        <begin position="108"/>
        <end position="130"/>
    </location>
</feature>
<feature type="transmembrane region" description="Helical" evidence="1">
    <location>
        <begin position="37"/>
        <end position="59"/>
    </location>
</feature>
<dbReference type="Proteomes" id="UP000193411">
    <property type="component" value="Unassembled WGS sequence"/>
</dbReference>
<keyword evidence="3" id="KW-1185">Reference proteome</keyword>
<evidence type="ECO:0000313" key="2">
    <source>
        <dbReference type="EMBL" id="ORZ37833.1"/>
    </source>
</evidence>
<protein>
    <submittedName>
        <fullName evidence="2">Uncharacterized protein</fullName>
    </submittedName>
</protein>
<keyword evidence="1" id="KW-0472">Membrane</keyword>
<keyword evidence="1" id="KW-1133">Transmembrane helix</keyword>
<evidence type="ECO:0000256" key="1">
    <source>
        <dbReference type="SAM" id="Phobius"/>
    </source>
</evidence>
<comment type="caution">
    <text evidence="2">The sequence shown here is derived from an EMBL/GenBank/DDBJ whole genome shotgun (WGS) entry which is preliminary data.</text>
</comment>
<organism evidence="2 3">
    <name type="scientific">Catenaria anguillulae PL171</name>
    <dbReference type="NCBI Taxonomy" id="765915"/>
    <lineage>
        <taxon>Eukaryota</taxon>
        <taxon>Fungi</taxon>
        <taxon>Fungi incertae sedis</taxon>
        <taxon>Blastocladiomycota</taxon>
        <taxon>Blastocladiomycetes</taxon>
        <taxon>Blastocladiales</taxon>
        <taxon>Catenariaceae</taxon>
        <taxon>Catenaria</taxon>
    </lineage>
</organism>
<proteinExistence type="predicted"/>
<gene>
    <name evidence="2" type="ORF">BCR44DRAFT_1430012</name>
</gene>